<feature type="region of interest" description="Disordered" evidence="1">
    <location>
        <begin position="69"/>
        <end position="148"/>
    </location>
</feature>
<dbReference type="GO" id="GO:0008270">
    <property type="term" value="F:zinc ion binding"/>
    <property type="evidence" value="ECO:0007669"/>
    <property type="project" value="InterPro"/>
</dbReference>
<evidence type="ECO:0008006" key="4">
    <source>
        <dbReference type="Google" id="ProtNLM"/>
    </source>
</evidence>
<evidence type="ECO:0000313" key="2">
    <source>
        <dbReference type="EMBL" id="KAJ7626892.1"/>
    </source>
</evidence>
<evidence type="ECO:0000313" key="3">
    <source>
        <dbReference type="Proteomes" id="UP001221142"/>
    </source>
</evidence>
<proteinExistence type="predicted"/>
<dbReference type="SUPFAM" id="SSF57701">
    <property type="entry name" value="Zn2/Cys6 DNA-binding domain"/>
    <property type="match status" value="1"/>
</dbReference>
<accession>A0AAD7BPR1</accession>
<feature type="compositionally biased region" description="Polar residues" evidence="1">
    <location>
        <begin position="85"/>
        <end position="96"/>
    </location>
</feature>
<dbReference type="GO" id="GO:0000981">
    <property type="term" value="F:DNA-binding transcription factor activity, RNA polymerase II-specific"/>
    <property type="evidence" value="ECO:0007669"/>
    <property type="project" value="InterPro"/>
</dbReference>
<dbReference type="CDD" id="cd00067">
    <property type="entry name" value="GAL4"/>
    <property type="match status" value="1"/>
</dbReference>
<dbReference type="InterPro" id="IPR036864">
    <property type="entry name" value="Zn2-C6_fun-type_DNA-bd_sf"/>
</dbReference>
<reference evidence="2" key="1">
    <citation type="submission" date="2023-03" db="EMBL/GenBank/DDBJ databases">
        <title>Massive genome expansion in bonnet fungi (Mycena s.s.) driven by repeated elements and novel gene families across ecological guilds.</title>
        <authorList>
            <consortium name="Lawrence Berkeley National Laboratory"/>
            <person name="Harder C.B."/>
            <person name="Miyauchi S."/>
            <person name="Viragh M."/>
            <person name="Kuo A."/>
            <person name="Thoen E."/>
            <person name="Andreopoulos B."/>
            <person name="Lu D."/>
            <person name="Skrede I."/>
            <person name="Drula E."/>
            <person name="Henrissat B."/>
            <person name="Morin E."/>
            <person name="Kohler A."/>
            <person name="Barry K."/>
            <person name="LaButti K."/>
            <person name="Morin E."/>
            <person name="Salamov A."/>
            <person name="Lipzen A."/>
            <person name="Mereny Z."/>
            <person name="Hegedus B."/>
            <person name="Baldrian P."/>
            <person name="Stursova M."/>
            <person name="Weitz H."/>
            <person name="Taylor A."/>
            <person name="Grigoriev I.V."/>
            <person name="Nagy L.G."/>
            <person name="Martin F."/>
            <person name="Kauserud H."/>
        </authorList>
    </citation>
    <scope>NUCLEOTIDE SEQUENCE</scope>
    <source>
        <strain evidence="2">9284</strain>
    </source>
</reference>
<feature type="region of interest" description="Disordered" evidence="1">
    <location>
        <begin position="184"/>
        <end position="203"/>
    </location>
</feature>
<keyword evidence="3" id="KW-1185">Reference proteome</keyword>
<sequence length="203" mass="22346">MSSSESSNRVSIACANCRKRKVKVTAHLFPLLKNLIQPPQCITSSSAAPCYRCRVKELNCEYIATERQARSTVPENPISPHERSPTSAANQPNSSHRSSRDPPIPSSYTTPSTPAHGNAPRMNPDAGGLYRPVHQRSSPTNFIPQHLPSHPNFYHSGMSVPPAQVPTDPYGQPYSTPYPSTFYNTPTHQPAPTPHVNYASNYQ</sequence>
<evidence type="ECO:0000256" key="1">
    <source>
        <dbReference type="SAM" id="MobiDB-lite"/>
    </source>
</evidence>
<dbReference type="Gene3D" id="4.10.240.10">
    <property type="entry name" value="Zn(2)-C6 fungal-type DNA-binding domain"/>
    <property type="match status" value="1"/>
</dbReference>
<organism evidence="2 3">
    <name type="scientific">Roridomyces roridus</name>
    <dbReference type="NCBI Taxonomy" id="1738132"/>
    <lineage>
        <taxon>Eukaryota</taxon>
        <taxon>Fungi</taxon>
        <taxon>Dikarya</taxon>
        <taxon>Basidiomycota</taxon>
        <taxon>Agaricomycotina</taxon>
        <taxon>Agaricomycetes</taxon>
        <taxon>Agaricomycetidae</taxon>
        <taxon>Agaricales</taxon>
        <taxon>Marasmiineae</taxon>
        <taxon>Mycenaceae</taxon>
        <taxon>Roridomyces</taxon>
    </lineage>
</organism>
<comment type="caution">
    <text evidence="2">The sequence shown here is derived from an EMBL/GenBank/DDBJ whole genome shotgun (WGS) entry which is preliminary data.</text>
</comment>
<name>A0AAD7BPR1_9AGAR</name>
<dbReference type="Proteomes" id="UP001221142">
    <property type="component" value="Unassembled WGS sequence"/>
</dbReference>
<dbReference type="AlphaFoldDB" id="A0AAD7BPR1"/>
<dbReference type="InterPro" id="IPR001138">
    <property type="entry name" value="Zn2Cys6_DnaBD"/>
</dbReference>
<protein>
    <recommendedName>
        <fullName evidence="4">Zn(2)-C6 fungal-type domain-containing protein</fullName>
    </recommendedName>
</protein>
<gene>
    <name evidence="2" type="ORF">FB45DRAFT_868163</name>
</gene>
<dbReference type="EMBL" id="JARKIF010000011">
    <property type="protein sequence ID" value="KAJ7626892.1"/>
    <property type="molecule type" value="Genomic_DNA"/>
</dbReference>